<feature type="region of interest" description="Disordered" evidence="1">
    <location>
        <begin position="278"/>
        <end position="323"/>
    </location>
</feature>
<dbReference type="EMBL" id="FPCJ01000001">
    <property type="protein sequence ID" value="SFV33405.1"/>
    <property type="molecule type" value="Genomic_DNA"/>
</dbReference>
<dbReference type="STRING" id="1393122.SAMN05660895_1682"/>
<keyword evidence="4" id="KW-1185">Reference proteome</keyword>
<gene>
    <name evidence="3" type="ORF">SAMN05660895_1682</name>
</gene>
<organism evidence="3 4">
    <name type="scientific">Thermoflavifilum thermophilum</name>
    <dbReference type="NCBI Taxonomy" id="1393122"/>
    <lineage>
        <taxon>Bacteria</taxon>
        <taxon>Pseudomonadati</taxon>
        <taxon>Bacteroidota</taxon>
        <taxon>Chitinophagia</taxon>
        <taxon>Chitinophagales</taxon>
        <taxon>Chitinophagaceae</taxon>
        <taxon>Thermoflavifilum</taxon>
    </lineage>
</organism>
<dbReference type="Proteomes" id="UP000199537">
    <property type="component" value="Unassembled WGS sequence"/>
</dbReference>
<proteinExistence type="predicted"/>
<name>A0A1I7NFG3_9BACT</name>
<evidence type="ECO:0000259" key="2">
    <source>
        <dbReference type="Pfam" id="PF14771"/>
    </source>
</evidence>
<dbReference type="Pfam" id="PF14771">
    <property type="entry name" value="DUF4476"/>
    <property type="match status" value="1"/>
</dbReference>
<dbReference type="PROSITE" id="PS51257">
    <property type="entry name" value="PROKAR_LIPOPROTEIN"/>
    <property type="match status" value="1"/>
</dbReference>
<dbReference type="AlphaFoldDB" id="A0A1I7NFG3"/>
<sequence>MCKGPSLRRIIYGLVMWMITGCMVGYAQEEKHFVYIQSDQHQLFYVKLNNQIISANPPGYVVLSPVPPGKLDIVIGFPRNEYPEQRYQLNLPPHQDKGYLLKRINDQEFALYDLHQYTELKPVAIAQGQGFDYPLASRADTQINPSKKLQAKSPGPIKDTTPNADQIRFRQLLMAAATAGQPEESISIAHIQKPISNEHNPAPGSEPAPDTASRQAAQEKPKAIYQLTHTPQTDTLQAAKPVFTPDTSVYAAIPAETNAGDTSMESILQKLRRLADEIPSSNKDSLSSSTQVTSAEQNVASPDNPMQVTSATSSAPQAGNQPPLQFIQFDTTSRKQAPRQHIAMINSDCAQVLDEKQFEELRNKVAAQRSDAAMLKVVQRNLKNRCFTTHQVEILVYLFTTESYRYRFVEWVYPHVADSEQFKQLIRIFPDDAYQARFRSLIRQ</sequence>
<dbReference type="InterPro" id="IPR028011">
    <property type="entry name" value="DUF4476"/>
</dbReference>
<evidence type="ECO:0000313" key="4">
    <source>
        <dbReference type="Proteomes" id="UP000199537"/>
    </source>
</evidence>
<accession>A0A1I7NFG3</accession>
<feature type="compositionally biased region" description="Polar residues" evidence="1">
    <location>
        <begin position="279"/>
        <end position="323"/>
    </location>
</feature>
<evidence type="ECO:0000313" key="3">
    <source>
        <dbReference type="EMBL" id="SFV33405.1"/>
    </source>
</evidence>
<reference evidence="4" key="1">
    <citation type="submission" date="2016-10" db="EMBL/GenBank/DDBJ databases">
        <authorList>
            <person name="Varghese N."/>
            <person name="Submissions S."/>
        </authorList>
    </citation>
    <scope>NUCLEOTIDE SEQUENCE [LARGE SCALE GENOMIC DNA]</scope>
    <source>
        <strain evidence="4">DSM 14807</strain>
    </source>
</reference>
<evidence type="ECO:0000256" key="1">
    <source>
        <dbReference type="SAM" id="MobiDB-lite"/>
    </source>
</evidence>
<feature type="region of interest" description="Disordered" evidence="1">
    <location>
        <begin position="195"/>
        <end position="219"/>
    </location>
</feature>
<protein>
    <recommendedName>
        <fullName evidence="2">DUF4476 domain-containing protein</fullName>
    </recommendedName>
</protein>
<feature type="domain" description="DUF4476" evidence="2">
    <location>
        <begin position="354"/>
        <end position="441"/>
    </location>
</feature>